<organism evidence="1 2">
    <name type="scientific">Kipferlia bialata</name>
    <dbReference type="NCBI Taxonomy" id="797122"/>
    <lineage>
        <taxon>Eukaryota</taxon>
        <taxon>Metamonada</taxon>
        <taxon>Carpediemonas-like organisms</taxon>
        <taxon>Kipferlia</taxon>
    </lineage>
</organism>
<dbReference type="OrthoDB" id="1688044at2759"/>
<dbReference type="EMBL" id="BDIP01002382">
    <property type="protein sequence ID" value="GCA63128.1"/>
    <property type="molecule type" value="Genomic_DNA"/>
</dbReference>
<comment type="caution">
    <text evidence="1">The sequence shown here is derived from an EMBL/GenBank/DDBJ whole genome shotgun (WGS) entry which is preliminary data.</text>
</comment>
<keyword evidence="2" id="KW-1185">Reference proteome</keyword>
<evidence type="ECO:0000313" key="1">
    <source>
        <dbReference type="EMBL" id="GCA63128.1"/>
    </source>
</evidence>
<dbReference type="Gene3D" id="3.40.50.970">
    <property type="match status" value="1"/>
</dbReference>
<dbReference type="PANTHER" id="PTHR32154:SF0">
    <property type="entry name" value="PYRUVATE-FLAVODOXIN OXIDOREDUCTASE-RELATED"/>
    <property type="match status" value="1"/>
</dbReference>
<accession>A0A391NVB1</accession>
<dbReference type="SUPFAM" id="SSF52518">
    <property type="entry name" value="Thiamin diphosphate-binding fold (THDP-binding)"/>
    <property type="match status" value="1"/>
</dbReference>
<protein>
    <submittedName>
        <fullName evidence="1">Uncharacterized protein</fullName>
    </submittedName>
</protein>
<dbReference type="PANTHER" id="PTHR32154">
    <property type="entry name" value="PYRUVATE-FLAVODOXIN OXIDOREDUCTASE-RELATED"/>
    <property type="match status" value="1"/>
</dbReference>
<dbReference type="AlphaFoldDB" id="A0A391NVB1"/>
<proteinExistence type="predicted"/>
<sequence length="114" mass="12803">MEHGQSLSYAANAQKLAVETGYWVLYHFNPELAAEGKNPFVLDSRAPKKSPLEFLKLQNRFNKALATPGSPVRAEELHGGLVKFLALRYSEYLALSKQTPIEVPECEMPHYVTL</sequence>
<name>A0A391NVB1_9EUKA</name>
<reference evidence="1 2" key="1">
    <citation type="journal article" date="2018" name="PLoS ONE">
        <title>The draft genome of Kipferlia bialata reveals reductive genome evolution in fornicate parasites.</title>
        <authorList>
            <person name="Tanifuji G."/>
            <person name="Takabayashi S."/>
            <person name="Kume K."/>
            <person name="Takagi M."/>
            <person name="Nakayama T."/>
            <person name="Kamikawa R."/>
            <person name="Inagaki Y."/>
            <person name="Hashimoto T."/>
        </authorList>
    </citation>
    <scope>NUCLEOTIDE SEQUENCE [LARGE SCALE GENOMIC DNA]</scope>
    <source>
        <strain evidence="1">NY0173</strain>
    </source>
</reference>
<dbReference type="InterPro" id="IPR029061">
    <property type="entry name" value="THDP-binding"/>
</dbReference>
<gene>
    <name evidence="1" type="ORF">KIPB_008024</name>
</gene>
<evidence type="ECO:0000313" key="2">
    <source>
        <dbReference type="Proteomes" id="UP000265618"/>
    </source>
</evidence>
<dbReference type="GO" id="GO:0006979">
    <property type="term" value="P:response to oxidative stress"/>
    <property type="evidence" value="ECO:0007669"/>
    <property type="project" value="TreeGrafter"/>
</dbReference>
<dbReference type="Proteomes" id="UP000265618">
    <property type="component" value="Unassembled WGS sequence"/>
</dbReference>
<dbReference type="InterPro" id="IPR050722">
    <property type="entry name" value="Pyruvate:ferred/Flavod_OxRd"/>
</dbReference>